<accession>A0AA38VJM3</accession>
<dbReference type="AlphaFoldDB" id="A0AA38VJM3"/>
<keyword evidence="3" id="KW-1185">Reference proteome</keyword>
<organism evidence="2 3">
    <name type="scientific">Pleurostoma richardsiae</name>
    <dbReference type="NCBI Taxonomy" id="41990"/>
    <lineage>
        <taxon>Eukaryota</taxon>
        <taxon>Fungi</taxon>
        <taxon>Dikarya</taxon>
        <taxon>Ascomycota</taxon>
        <taxon>Pezizomycotina</taxon>
        <taxon>Sordariomycetes</taxon>
        <taxon>Sordariomycetidae</taxon>
        <taxon>Calosphaeriales</taxon>
        <taxon>Pleurostomataceae</taxon>
        <taxon>Pleurostoma</taxon>
    </lineage>
</organism>
<feature type="region of interest" description="Disordered" evidence="1">
    <location>
        <begin position="189"/>
        <end position="217"/>
    </location>
</feature>
<comment type="caution">
    <text evidence="2">The sequence shown here is derived from an EMBL/GenBank/DDBJ whole genome shotgun (WGS) entry which is preliminary data.</text>
</comment>
<gene>
    <name evidence="2" type="ORF">NKR23_g5150</name>
</gene>
<evidence type="ECO:0000313" key="2">
    <source>
        <dbReference type="EMBL" id="KAJ9148244.1"/>
    </source>
</evidence>
<proteinExistence type="predicted"/>
<reference evidence="2" key="1">
    <citation type="submission" date="2022-07" db="EMBL/GenBank/DDBJ databases">
        <title>Fungi with potential for degradation of polypropylene.</title>
        <authorList>
            <person name="Gostincar C."/>
        </authorList>
    </citation>
    <scope>NUCLEOTIDE SEQUENCE</scope>
    <source>
        <strain evidence="2">EXF-13308</strain>
    </source>
</reference>
<protein>
    <recommendedName>
        <fullName evidence="4">Rhomboid family membrane protein</fullName>
    </recommendedName>
</protein>
<sequence>MSSQPPTDAASPATPPSSSTPSQPENDLKYSGTPEWLHNSAIAVAILGPIALLMPPRRADVRTLVLTGGTFWATNQLAYDWTGRSIQQRFAARFDALAGSGLPEQARRTQELMRAERARREAALPEGERLEAEEARRRREQQGLLQKVWMGGEGENWREERERKEKEALEDGRGYTGLIMEQISEVWGQIRGRKKGDEEAGKAAGGDESPKRPGSEN</sequence>
<dbReference type="Proteomes" id="UP001174694">
    <property type="component" value="Unassembled WGS sequence"/>
</dbReference>
<evidence type="ECO:0008006" key="4">
    <source>
        <dbReference type="Google" id="ProtNLM"/>
    </source>
</evidence>
<feature type="compositionally biased region" description="Low complexity" evidence="1">
    <location>
        <begin position="1"/>
        <end position="24"/>
    </location>
</feature>
<feature type="compositionally biased region" description="Basic and acidic residues" evidence="1">
    <location>
        <begin position="208"/>
        <end position="217"/>
    </location>
</feature>
<evidence type="ECO:0000313" key="3">
    <source>
        <dbReference type="Proteomes" id="UP001174694"/>
    </source>
</evidence>
<dbReference type="EMBL" id="JANBVO010000013">
    <property type="protein sequence ID" value="KAJ9148244.1"/>
    <property type="molecule type" value="Genomic_DNA"/>
</dbReference>
<feature type="region of interest" description="Disordered" evidence="1">
    <location>
        <begin position="1"/>
        <end position="32"/>
    </location>
</feature>
<evidence type="ECO:0000256" key="1">
    <source>
        <dbReference type="SAM" id="MobiDB-lite"/>
    </source>
</evidence>
<name>A0AA38VJM3_9PEZI</name>